<accession>A0AAD8NE39</accession>
<dbReference type="PANTHER" id="PTHR47557">
    <property type="entry name" value="PLANT UBX DOMAIN-CONTAINING PROTEIN 1"/>
    <property type="match status" value="1"/>
</dbReference>
<dbReference type="AlphaFoldDB" id="A0AAD8NE39"/>
<name>A0AAD8NE39_9APIA</name>
<dbReference type="EMBL" id="JAUIZM010000001">
    <property type="protein sequence ID" value="KAK1404403.1"/>
    <property type="molecule type" value="Genomic_DNA"/>
</dbReference>
<feature type="compositionally biased region" description="Basic and acidic residues" evidence="1">
    <location>
        <begin position="169"/>
        <end position="178"/>
    </location>
</feature>
<dbReference type="SUPFAM" id="SSF54236">
    <property type="entry name" value="Ubiquitin-like"/>
    <property type="match status" value="1"/>
</dbReference>
<keyword evidence="3" id="KW-1185">Reference proteome</keyword>
<dbReference type="Proteomes" id="UP001237642">
    <property type="component" value="Unassembled WGS sequence"/>
</dbReference>
<evidence type="ECO:0000313" key="3">
    <source>
        <dbReference type="Proteomes" id="UP001237642"/>
    </source>
</evidence>
<gene>
    <name evidence="2" type="ORF">POM88_004008</name>
</gene>
<evidence type="ECO:0000313" key="2">
    <source>
        <dbReference type="EMBL" id="KAK1404403.1"/>
    </source>
</evidence>
<evidence type="ECO:0000256" key="1">
    <source>
        <dbReference type="SAM" id="MobiDB-lite"/>
    </source>
</evidence>
<dbReference type="InterPro" id="IPR044232">
    <property type="entry name" value="PUX1"/>
</dbReference>
<dbReference type="PANTHER" id="PTHR47557:SF2">
    <property type="entry name" value="PLANT UBX DOMAIN-CONTAINING PROTEIN 1"/>
    <property type="match status" value="1"/>
</dbReference>
<sequence length="186" mass="20855">MTVCNSSTKLEAAKLKLGRDIRVFETSINSQTQIHASNNGCNPGSISRQSYIRSDISSTSETIQLLYDILKKVLACPELPFYLYITPPKKQIKDMSRDFYSAGFAPVAIVYFSQDLPKDDNEVNEAVPFLQEEIISLTGLKLIAEQVERVQPTPESLEPVVETPSPAVKEQKSADKKTMKPKWLKM</sequence>
<proteinExistence type="predicted"/>
<dbReference type="GO" id="GO:0032984">
    <property type="term" value="P:protein-containing complex disassembly"/>
    <property type="evidence" value="ECO:0007669"/>
    <property type="project" value="InterPro"/>
</dbReference>
<reference evidence="2" key="2">
    <citation type="submission" date="2023-05" db="EMBL/GenBank/DDBJ databases">
        <authorList>
            <person name="Schelkunov M.I."/>
        </authorList>
    </citation>
    <scope>NUCLEOTIDE SEQUENCE</scope>
    <source>
        <strain evidence="2">Hsosn_3</strain>
        <tissue evidence="2">Leaf</tissue>
    </source>
</reference>
<dbReference type="InterPro" id="IPR029071">
    <property type="entry name" value="Ubiquitin-like_domsf"/>
</dbReference>
<dbReference type="GO" id="GO:0051117">
    <property type="term" value="F:ATPase binding"/>
    <property type="evidence" value="ECO:0007669"/>
    <property type="project" value="InterPro"/>
</dbReference>
<feature type="region of interest" description="Disordered" evidence="1">
    <location>
        <begin position="150"/>
        <end position="186"/>
    </location>
</feature>
<reference evidence="2" key="1">
    <citation type="submission" date="2023-02" db="EMBL/GenBank/DDBJ databases">
        <title>Genome of toxic invasive species Heracleum sosnowskyi carries increased number of genes despite the absence of recent whole-genome duplications.</title>
        <authorList>
            <person name="Schelkunov M."/>
            <person name="Shtratnikova V."/>
            <person name="Makarenko M."/>
            <person name="Klepikova A."/>
            <person name="Omelchenko D."/>
            <person name="Novikova G."/>
            <person name="Obukhova E."/>
            <person name="Bogdanov V."/>
            <person name="Penin A."/>
            <person name="Logacheva M."/>
        </authorList>
    </citation>
    <scope>NUCLEOTIDE SEQUENCE</scope>
    <source>
        <strain evidence="2">Hsosn_3</strain>
        <tissue evidence="2">Leaf</tissue>
    </source>
</reference>
<comment type="caution">
    <text evidence="2">The sequence shown here is derived from an EMBL/GenBank/DDBJ whole genome shotgun (WGS) entry which is preliminary data.</text>
</comment>
<organism evidence="2 3">
    <name type="scientific">Heracleum sosnowskyi</name>
    <dbReference type="NCBI Taxonomy" id="360622"/>
    <lineage>
        <taxon>Eukaryota</taxon>
        <taxon>Viridiplantae</taxon>
        <taxon>Streptophyta</taxon>
        <taxon>Embryophyta</taxon>
        <taxon>Tracheophyta</taxon>
        <taxon>Spermatophyta</taxon>
        <taxon>Magnoliopsida</taxon>
        <taxon>eudicotyledons</taxon>
        <taxon>Gunneridae</taxon>
        <taxon>Pentapetalae</taxon>
        <taxon>asterids</taxon>
        <taxon>campanulids</taxon>
        <taxon>Apiales</taxon>
        <taxon>Apiaceae</taxon>
        <taxon>Apioideae</taxon>
        <taxon>apioid superclade</taxon>
        <taxon>Tordylieae</taxon>
        <taxon>Tordyliinae</taxon>
        <taxon>Heracleum</taxon>
    </lineage>
</organism>
<protein>
    <submittedName>
        <fullName evidence="2">UBX domain-containing protein</fullName>
    </submittedName>
</protein>